<evidence type="ECO:0000313" key="6">
    <source>
        <dbReference type="EMBL" id="KAF7828308.1"/>
    </source>
</evidence>
<gene>
    <name evidence="6" type="ORF">G2W53_019472</name>
</gene>
<feature type="region of interest" description="Disordered" evidence="4">
    <location>
        <begin position="287"/>
        <end position="324"/>
    </location>
</feature>
<dbReference type="Proteomes" id="UP000634136">
    <property type="component" value="Unassembled WGS sequence"/>
</dbReference>
<comment type="similarity">
    <text evidence="2">Belongs to the IQD family.</text>
</comment>
<feature type="region of interest" description="Disordered" evidence="4">
    <location>
        <begin position="344"/>
        <end position="367"/>
    </location>
</feature>
<proteinExistence type="inferred from homology"/>
<dbReference type="PROSITE" id="PS50096">
    <property type="entry name" value="IQ"/>
    <property type="match status" value="2"/>
</dbReference>
<accession>A0A834TUH7</accession>
<dbReference type="Pfam" id="PF00612">
    <property type="entry name" value="IQ"/>
    <property type="match status" value="1"/>
</dbReference>
<evidence type="ECO:0000256" key="1">
    <source>
        <dbReference type="ARBA" id="ARBA00022860"/>
    </source>
</evidence>
<dbReference type="GO" id="GO:0005516">
    <property type="term" value="F:calmodulin binding"/>
    <property type="evidence" value="ECO:0007669"/>
    <property type="project" value="UniProtKB-KW"/>
</dbReference>
<dbReference type="EMBL" id="JAAIUW010000006">
    <property type="protein sequence ID" value="KAF7828308.1"/>
    <property type="molecule type" value="Genomic_DNA"/>
</dbReference>
<sequence length="413" mass="46682">MGKASKWFRGLLLGRKKTDSSSPTASASRPPKDKRIWRFGKSYRLNDNLHANTAQPSIPNNHTHAHAHELRLPTSASARCAAGNREQWAAVKIQSVFRGCLARRALRALKGLVKLQALVRGHIERKRNAERLQKMHVLLRAQARARAGRLNSYLAAKSSNVHLHSPATPDKFENSIRSKSMKYDQSCLLKINGNQEKYWNTTDSWVDEKSWNRQRSSEDERNVKTLEMDSGRPHWTPKRRARNLFQFTNNSLDSYSQSFSSTKDSTTYQSGPIIHCYDEVQDEEEESPFCTAHNSPQYLSGYSGGSRRSTPFTPTRSDGSRSNLSAYSECPSYMACTESSKAKMRSLSAPKQRPPQYERCGSTSRYSMNGNGESRLNAQSHHRAYGLQASFNSKAYPGSGRLDKLGMPMGYRY</sequence>
<dbReference type="PANTHER" id="PTHR32295">
    <property type="entry name" value="IQ-DOMAIN 5-RELATED"/>
    <property type="match status" value="1"/>
</dbReference>
<name>A0A834TUH7_9FABA</name>
<dbReference type="Gene3D" id="1.20.5.190">
    <property type="match status" value="1"/>
</dbReference>
<evidence type="ECO:0000259" key="5">
    <source>
        <dbReference type="Pfam" id="PF13178"/>
    </source>
</evidence>
<protein>
    <submittedName>
        <fullName evidence="6">Protein IQ-DOMAIN 14-like</fullName>
    </submittedName>
</protein>
<comment type="subunit">
    <text evidence="3">Binds to multiple calmodulin (CaM) in the presence of Ca(2+) and CaM-like proteins.</text>
</comment>
<feature type="domain" description="DUF4005" evidence="5">
    <location>
        <begin position="303"/>
        <end position="371"/>
    </location>
</feature>
<reference evidence="6" key="1">
    <citation type="submission" date="2020-09" db="EMBL/GenBank/DDBJ databases">
        <title>Genome-Enabled Discovery of Anthraquinone Biosynthesis in Senna tora.</title>
        <authorList>
            <person name="Kang S.-H."/>
            <person name="Pandey R.P."/>
            <person name="Lee C.-M."/>
            <person name="Sim J.-S."/>
            <person name="Jeong J.-T."/>
            <person name="Choi B.-S."/>
            <person name="Jung M."/>
            <person name="Ginzburg D."/>
            <person name="Zhao K."/>
            <person name="Won S.Y."/>
            <person name="Oh T.-J."/>
            <person name="Yu Y."/>
            <person name="Kim N.-H."/>
            <person name="Lee O.R."/>
            <person name="Lee T.-H."/>
            <person name="Bashyal P."/>
            <person name="Kim T.-S."/>
            <person name="Lee W.-H."/>
            <person name="Kawkins C."/>
            <person name="Kim C.-K."/>
            <person name="Kim J.S."/>
            <person name="Ahn B.O."/>
            <person name="Rhee S.Y."/>
            <person name="Sohng J.K."/>
        </authorList>
    </citation>
    <scope>NUCLEOTIDE SEQUENCE</scope>
    <source>
        <tissue evidence="6">Leaf</tissue>
    </source>
</reference>
<dbReference type="PANTHER" id="PTHR32295:SF11">
    <property type="entry name" value="PROTEIN IQ-DOMAIN 22"/>
    <property type="match status" value="1"/>
</dbReference>
<dbReference type="InterPro" id="IPR000048">
    <property type="entry name" value="IQ_motif_EF-hand-BS"/>
</dbReference>
<keyword evidence="7" id="KW-1185">Reference proteome</keyword>
<dbReference type="OrthoDB" id="1686972at2759"/>
<dbReference type="Pfam" id="PF13178">
    <property type="entry name" value="DUF4005"/>
    <property type="match status" value="1"/>
</dbReference>
<keyword evidence="1" id="KW-0112">Calmodulin-binding</keyword>
<organism evidence="6 7">
    <name type="scientific">Senna tora</name>
    <dbReference type="NCBI Taxonomy" id="362788"/>
    <lineage>
        <taxon>Eukaryota</taxon>
        <taxon>Viridiplantae</taxon>
        <taxon>Streptophyta</taxon>
        <taxon>Embryophyta</taxon>
        <taxon>Tracheophyta</taxon>
        <taxon>Spermatophyta</taxon>
        <taxon>Magnoliopsida</taxon>
        <taxon>eudicotyledons</taxon>
        <taxon>Gunneridae</taxon>
        <taxon>Pentapetalae</taxon>
        <taxon>rosids</taxon>
        <taxon>fabids</taxon>
        <taxon>Fabales</taxon>
        <taxon>Fabaceae</taxon>
        <taxon>Caesalpinioideae</taxon>
        <taxon>Cassia clade</taxon>
        <taxon>Senna</taxon>
    </lineage>
</organism>
<dbReference type="AlphaFoldDB" id="A0A834TUH7"/>
<comment type="caution">
    <text evidence="6">The sequence shown here is derived from an EMBL/GenBank/DDBJ whole genome shotgun (WGS) entry which is preliminary data.</text>
</comment>
<feature type="compositionally biased region" description="Polar residues" evidence="4">
    <location>
        <begin position="310"/>
        <end position="324"/>
    </location>
</feature>
<dbReference type="InterPro" id="IPR025064">
    <property type="entry name" value="DUF4005"/>
</dbReference>
<evidence type="ECO:0000313" key="7">
    <source>
        <dbReference type="Proteomes" id="UP000634136"/>
    </source>
</evidence>
<evidence type="ECO:0000256" key="4">
    <source>
        <dbReference type="SAM" id="MobiDB-lite"/>
    </source>
</evidence>
<evidence type="ECO:0000256" key="2">
    <source>
        <dbReference type="ARBA" id="ARBA00024341"/>
    </source>
</evidence>
<evidence type="ECO:0000256" key="3">
    <source>
        <dbReference type="ARBA" id="ARBA00024378"/>
    </source>
</evidence>